<dbReference type="InterPro" id="IPR017937">
    <property type="entry name" value="Thioredoxin_CS"/>
</dbReference>
<dbReference type="Gene3D" id="3.40.30.10">
    <property type="entry name" value="Glutaredoxin"/>
    <property type="match status" value="1"/>
</dbReference>
<feature type="region of interest" description="Disordered" evidence="3">
    <location>
        <begin position="22"/>
        <end position="65"/>
    </location>
</feature>
<evidence type="ECO:0000256" key="2">
    <source>
        <dbReference type="ARBA" id="ARBA00022748"/>
    </source>
</evidence>
<dbReference type="PANTHER" id="PTHR42852:SF17">
    <property type="entry name" value="THIOREDOXIN-LIKE PROTEIN HI_1115"/>
    <property type="match status" value="1"/>
</dbReference>
<dbReference type="EMBL" id="FNBO01000004">
    <property type="protein sequence ID" value="SDF42686.1"/>
    <property type="molecule type" value="Genomic_DNA"/>
</dbReference>
<comment type="subcellular location">
    <subcellularLocation>
        <location evidence="1">Cell envelope</location>
    </subcellularLocation>
</comment>
<reference evidence="5 6" key="1">
    <citation type="submission" date="2016-10" db="EMBL/GenBank/DDBJ databases">
        <authorList>
            <person name="Varghese N."/>
            <person name="Submissions S."/>
        </authorList>
    </citation>
    <scope>NUCLEOTIDE SEQUENCE [LARGE SCALE GENOMIC DNA]</scope>
    <source>
        <strain evidence="5 6">CGMCC 1.3527</strain>
    </source>
</reference>
<accession>A0A1G7L005</accession>
<dbReference type="RefSeq" id="WP_149798255.1">
    <property type="nucleotide sequence ID" value="NZ_FNBO01000004.1"/>
</dbReference>
<dbReference type="InterPro" id="IPR050553">
    <property type="entry name" value="Thioredoxin_ResA/DsbE_sf"/>
</dbReference>
<gene>
    <name evidence="5" type="ORF">SAMN04488067_104157</name>
</gene>
<sequence>MRRRDLLAGLASVGVLGGAGAVATGGVPNSLGGSVLDGESDELGENGSESSDTDSGRPEPIEPVTIDTIEAPGSRDGEVTIPAPDRPTFVDFFGTWCPPCAEQMPALAEAHDRIGDEVLFVSVTTEPVGERISEDKVVDWWHKHDGDWLVAADVSAELAARFPIGKYPSARAIDASGRVQWATSGTHTTEEFVAGIERALDG</sequence>
<evidence type="ECO:0000256" key="3">
    <source>
        <dbReference type="SAM" id="MobiDB-lite"/>
    </source>
</evidence>
<dbReference type="Pfam" id="PF08534">
    <property type="entry name" value="Redoxin"/>
    <property type="match status" value="1"/>
</dbReference>
<dbReference type="SUPFAM" id="SSF52833">
    <property type="entry name" value="Thioredoxin-like"/>
    <property type="match status" value="1"/>
</dbReference>
<feature type="domain" description="Thioredoxin" evidence="4">
    <location>
        <begin position="60"/>
        <end position="201"/>
    </location>
</feature>
<dbReference type="InterPro" id="IPR036249">
    <property type="entry name" value="Thioredoxin-like_sf"/>
</dbReference>
<dbReference type="InterPro" id="IPR013740">
    <property type="entry name" value="Redoxin"/>
</dbReference>
<dbReference type="AlphaFoldDB" id="A0A1G7L005"/>
<organism evidence="5 6">
    <name type="scientific">Halorubrum xinjiangense</name>
    <dbReference type="NCBI Taxonomy" id="261291"/>
    <lineage>
        <taxon>Archaea</taxon>
        <taxon>Methanobacteriati</taxon>
        <taxon>Methanobacteriota</taxon>
        <taxon>Stenosarchaea group</taxon>
        <taxon>Halobacteria</taxon>
        <taxon>Halobacteriales</taxon>
        <taxon>Haloferacaceae</taxon>
        <taxon>Halorubrum</taxon>
    </lineage>
</organism>
<dbReference type="OrthoDB" id="115386at2157"/>
<dbReference type="PROSITE" id="PS00194">
    <property type="entry name" value="THIOREDOXIN_1"/>
    <property type="match status" value="1"/>
</dbReference>
<dbReference type="InterPro" id="IPR013766">
    <property type="entry name" value="Thioredoxin_domain"/>
</dbReference>
<dbReference type="PROSITE" id="PS51352">
    <property type="entry name" value="THIOREDOXIN_2"/>
    <property type="match status" value="1"/>
</dbReference>
<protein>
    <submittedName>
        <fullName evidence="5">Redoxin</fullName>
    </submittedName>
</protein>
<evidence type="ECO:0000313" key="5">
    <source>
        <dbReference type="EMBL" id="SDF42686.1"/>
    </source>
</evidence>
<keyword evidence="2" id="KW-0201">Cytochrome c-type biogenesis</keyword>
<evidence type="ECO:0000259" key="4">
    <source>
        <dbReference type="PROSITE" id="PS51352"/>
    </source>
</evidence>
<evidence type="ECO:0000256" key="1">
    <source>
        <dbReference type="ARBA" id="ARBA00004196"/>
    </source>
</evidence>
<dbReference type="CDD" id="cd02966">
    <property type="entry name" value="TlpA_like_family"/>
    <property type="match status" value="1"/>
</dbReference>
<keyword evidence="6" id="KW-1185">Reference proteome</keyword>
<dbReference type="GO" id="GO:0016491">
    <property type="term" value="F:oxidoreductase activity"/>
    <property type="evidence" value="ECO:0007669"/>
    <property type="project" value="InterPro"/>
</dbReference>
<proteinExistence type="predicted"/>
<name>A0A1G7L005_9EURY</name>
<dbReference type="GO" id="GO:0017004">
    <property type="term" value="P:cytochrome complex assembly"/>
    <property type="evidence" value="ECO:0007669"/>
    <property type="project" value="UniProtKB-KW"/>
</dbReference>
<evidence type="ECO:0000313" key="6">
    <source>
        <dbReference type="Proteomes" id="UP000324020"/>
    </source>
</evidence>
<dbReference type="Proteomes" id="UP000324020">
    <property type="component" value="Unassembled WGS sequence"/>
</dbReference>
<dbReference type="PANTHER" id="PTHR42852">
    <property type="entry name" value="THIOL:DISULFIDE INTERCHANGE PROTEIN DSBE"/>
    <property type="match status" value="1"/>
</dbReference>